<feature type="non-terminal residue" evidence="2">
    <location>
        <position position="63"/>
    </location>
</feature>
<feature type="transmembrane region" description="Helical" evidence="1">
    <location>
        <begin position="12"/>
        <end position="29"/>
    </location>
</feature>
<reference evidence="2" key="1">
    <citation type="journal article" date="2014" name="Front. Microbiol.">
        <title>High frequency of phylogenetically diverse reductive dehalogenase-homologous genes in deep subseafloor sedimentary metagenomes.</title>
        <authorList>
            <person name="Kawai M."/>
            <person name="Futagami T."/>
            <person name="Toyoda A."/>
            <person name="Takaki Y."/>
            <person name="Nishi S."/>
            <person name="Hori S."/>
            <person name="Arai W."/>
            <person name="Tsubouchi T."/>
            <person name="Morono Y."/>
            <person name="Uchiyama I."/>
            <person name="Ito T."/>
            <person name="Fujiyama A."/>
            <person name="Inagaki F."/>
            <person name="Takami H."/>
        </authorList>
    </citation>
    <scope>NUCLEOTIDE SEQUENCE</scope>
    <source>
        <strain evidence="2">Expedition CK06-06</strain>
    </source>
</reference>
<gene>
    <name evidence="2" type="ORF">S12H4_10469</name>
</gene>
<keyword evidence="1" id="KW-0812">Transmembrane</keyword>
<keyword evidence="1" id="KW-0472">Membrane</keyword>
<accession>X1Q5T4</accession>
<keyword evidence="1" id="KW-1133">Transmembrane helix</keyword>
<protein>
    <submittedName>
        <fullName evidence="2">Uncharacterized protein</fullName>
    </submittedName>
</protein>
<evidence type="ECO:0000256" key="1">
    <source>
        <dbReference type="SAM" id="Phobius"/>
    </source>
</evidence>
<organism evidence="2">
    <name type="scientific">marine sediment metagenome</name>
    <dbReference type="NCBI Taxonomy" id="412755"/>
    <lineage>
        <taxon>unclassified sequences</taxon>
        <taxon>metagenomes</taxon>
        <taxon>ecological metagenomes</taxon>
    </lineage>
</organism>
<dbReference type="EMBL" id="BARW01004484">
    <property type="protein sequence ID" value="GAI63583.1"/>
    <property type="molecule type" value="Genomic_DNA"/>
</dbReference>
<evidence type="ECO:0000313" key="2">
    <source>
        <dbReference type="EMBL" id="GAI63583.1"/>
    </source>
</evidence>
<sequence>MGKKSKITLLDYLLAIPVAIYFWCAEHLAKSDRCKKSPDGTHFFIAKDMKSQCKWCGSLDPGP</sequence>
<comment type="caution">
    <text evidence="2">The sequence shown here is derived from an EMBL/GenBank/DDBJ whole genome shotgun (WGS) entry which is preliminary data.</text>
</comment>
<proteinExistence type="predicted"/>
<name>X1Q5T4_9ZZZZ</name>
<dbReference type="AlphaFoldDB" id="X1Q5T4"/>